<evidence type="ECO:0000256" key="1">
    <source>
        <dbReference type="ARBA" id="ARBA00004141"/>
    </source>
</evidence>
<comment type="similarity">
    <text evidence="2">Belongs to the peptidase S54 family.</text>
</comment>
<evidence type="ECO:0000256" key="6">
    <source>
        <dbReference type="ARBA" id="ARBA00023136"/>
    </source>
</evidence>
<proteinExistence type="inferred from homology"/>
<gene>
    <name evidence="9" type="ORF">HK097_001191</name>
</gene>
<dbReference type="InterPro" id="IPR050925">
    <property type="entry name" value="Rhomboid_protease_S54"/>
</dbReference>
<feature type="transmembrane region" description="Helical" evidence="7">
    <location>
        <begin position="117"/>
        <end position="133"/>
    </location>
</feature>
<sequence length="143" mass="15429">MFVLHSFGTGILSLLGTPAFLTLYLLSGLTGSLFSITHAYLNRPRPNPYFPARPAPSGSVGASAAIAGPMVLYACMYPRAQVLLFMVLPVPAWAAIGGFFCWDLWRSVKGSTGLTDSAGHVGGAVAGLAYWWYRFRRGRGGRW</sequence>
<accession>A0AAD5S4R0</accession>
<dbReference type="Gene3D" id="1.20.1540.10">
    <property type="entry name" value="Rhomboid-like"/>
    <property type="match status" value="1"/>
</dbReference>
<organism evidence="9 10">
    <name type="scientific">Rhizophlyctis rosea</name>
    <dbReference type="NCBI Taxonomy" id="64517"/>
    <lineage>
        <taxon>Eukaryota</taxon>
        <taxon>Fungi</taxon>
        <taxon>Fungi incertae sedis</taxon>
        <taxon>Chytridiomycota</taxon>
        <taxon>Chytridiomycota incertae sedis</taxon>
        <taxon>Chytridiomycetes</taxon>
        <taxon>Rhizophlyctidales</taxon>
        <taxon>Rhizophlyctidaceae</taxon>
        <taxon>Rhizophlyctis</taxon>
    </lineage>
</organism>
<protein>
    <recommendedName>
        <fullName evidence="8">Peptidase S54 rhomboid domain-containing protein</fullName>
    </recommendedName>
</protein>
<feature type="transmembrane region" description="Helical" evidence="7">
    <location>
        <begin position="82"/>
        <end position="105"/>
    </location>
</feature>
<keyword evidence="4" id="KW-0378">Hydrolase</keyword>
<dbReference type="GO" id="GO:0004252">
    <property type="term" value="F:serine-type endopeptidase activity"/>
    <property type="evidence" value="ECO:0007669"/>
    <property type="project" value="InterPro"/>
</dbReference>
<evidence type="ECO:0000313" key="10">
    <source>
        <dbReference type="Proteomes" id="UP001212841"/>
    </source>
</evidence>
<reference evidence="9" key="1">
    <citation type="submission" date="2020-05" db="EMBL/GenBank/DDBJ databases">
        <title>Phylogenomic resolution of chytrid fungi.</title>
        <authorList>
            <person name="Stajich J.E."/>
            <person name="Amses K."/>
            <person name="Simmons R."/>
            <person name="Seto K."/>
            <person name="Myers J."/>
            <person name="Bonds A."/>
            <person name="Quandt C.A."/>
            <person name="Barry K."/>
            <person name="Liu P."/>
            <person name="Grigoriev I."/>
            <person name="Longcore J.E."/>
            <person name="James T.Y."/>
        </authorList>
    </citation>
    <scope>NUCLEOTIDE SEQUENCE</scope>
    <source>
        <strain evidence="9">JEL0318</strain>
    </source>
</reference>
<comment type="caution">
    <text evidence="9">The sequence shown here is derived from an EMBL/GenBank/DDBJ whole genome shotgun (WGS) entry which is preliminary data.</text>
</comment>
<keyword evidence="5 7" id="KW-1133">Transmembrane helix</keyword>
<name>A0AAD5S4R0_9FUNG</name>
<evidence type="ECO:0000256" key="7">
    <source>
        <dbReference type="SAM" id="Phobius"/>
    </source>
</evidence>
<dbReference type="InterPro" id="IPR022764">
    <property type="entry name" value="Peptidase_S54_rhomboid_dom"/>
</dbReference>
<evidence type="ECO:0000313" key="9">
    <source>
        <dbReference type="EMBL" id="KAJ3045460.1"/>
    </source>
</evidence>
<keyword evidence="6 7" id="KW-0472">Membrane</keyword>
<evidence type="ECO:0000256" key="3">
    <source>
        <dbReference type="ARBA" id="ARBA00022692"/>
    </source>
</evidence>
<dbReference type="GO" id="GO:0006465">
    <property type="term" value="P:signal peptide processing"/>
    <property type="evidence" value="ECO:0007669"/>
    <property type="project" value="TreeGrafter"/>
</dbReference>
<comment type="subcellular location">
    <subcellularLocation>
        <location evidence="1">Membrane</location>
        <topology evidence="1">Multi-pass membrane protein</topology>
    </subcellularLocation>
</comment>
<dbReference type="Pfam" id="PF01694">
    <property type="entry name" value="Rhomboid"/>
    <property type="match status" value="1"/>
</dbReference>
<evidence type="ECO:0000259" key="8">
    <source>
        <dbReference type="Pfam" id="PF01694"/>
    </source>
</evidence>
<dbReference type="InterPro" id="IPR035952">
    <property type="entry name" value="Rhomboid-like_sf"/>
</dbReference>
<dbReference type="SUPFAM" id="SSF144091">
    <property type="entry name" value="Rhomboid-like"/>
    <property type="match status" value="1"/>
</dbReference>
<dbReference type="Proteomes" id="UP001212841">
    <property type="component" value="Unassembled WGS sequence"/>
</dbReference>
<keyword evidence="10" id="KW-1185">Reference proteome</keyword>
<feature type="domain" description="Peptidase S54 rhomboid" evidence="8">
    <location>
        <begin position="1"/>
        <end position="136"/>
    </location>
</feature>
<dbReference type="PANTHER" id="PTHR43731:SF14">
    <property type="entry name" value="PRESENILIN-ASSOCIATED RHOMBOID-LIKE PROTEIN, MITOCHONDRIAL"/>
    <property type="match status" value="1"/>
</dbReference>
<dbReference type="GO" id="GO:0016020">
    <property type="term" value="C:membrane"/>
    <property type="evidence" value="ECO:0007669"/>
    <property type="project" value="UniProtKB-SubCell"/>
</dbReference>
<evidence type="ECO:0000256" key="4">
    <source>
        <dbReference type="ARBA" id="ARBA00022801"/>
    </source>
</evidence>
<dbReference type="AlphaFoldDB" id="A0AAD5S4R0"/>
<evidence type="ECO:0000256" key="2">
    <source>
        <dbReference type="ARBA" id="ARBA00009045"/>
    </source>
</evidence>
<feature type="transmembrane region" description="Helical" evidence="7">
    <location>
        <begin position="12"/>
        <end position="36"/>
    </location>
</feature>
<dbReference type="EMBL" id="JADGJD010001228">
    <property type="protein sequence ID" value="KAJ3045460.1"/>
    <property type="molecule type" value="Genomic_DNA"/>
</dbReference>
<keyword evidence="3 7" id="KW-0812">Transmembrane</keyword>
<evidence type="ECO:0000256" key="5">
    <source>
        <dbReference type="ARBA" id="ARBA00022989"/>
    </source>
</evidence>
<dbReference type="PANTHER" id="PTHR43731">
    <property type="entry name" value="RHOMBOID PROTEASE"/>
    <property type="match status" value="1"/>
</dbReference>